<proteinExistence type="predicted"/>
<accession>A0A6T0B6Q4</accession>
<dbReference type="EMBL" id="HBIZ01048059">
    <property type="protein sequence ID" value="CAE0778114.1"/>
    <property type="molecule type" value="Transcribed_RNA"/>
</dbReference>
<dbReference type="AlphaFoldDB" id="A0A6T0B6Q4"/>
<gene>
    <name evidence="1" type="ORF">PCAR00345_LOCUS30753</name>
    <name evidence="2" type="ORF">PCAR00345_LOCUS30759</name>
</gene>
<sequence>MFAKRASEKAVMQPAQKGPKVKLPWISFQLSSAFMGMGSKACVATKVMLESMGFEIPSIPRIARDNRGNLTNLLHVEFSDYSESVTQVKWHKWSRYTRGMPVMCEGYTLHITVRGFANGFRMEVLKAKLKCFHSLDKFCTCQERNPNIFQGSSSSAKAVDSMVSDELSAIQALYAKKQASSIEDTRINTQGAE</sequence>
<evidence type="ECO:0000313" key="2">
    <source>
        <dbReference type="EMBL" id="CAE0778120.1"/>
    </source>
</evidence>
<reference evidence="2" key="1">
    <citation type="submission" date="2021-01" db="EMBL/GenBank/DDBJ databases">
        <authorList>
            <person name="Corre E."/>
            <person name="Pelletier E."/>
            <person name="Niang G."/>
            <person name="Scheremetjew M."/>
            <person name="Finn R."/>
            <person name="Kale V."/>
            <person name="Holt S."/>
            <person name="Cochrane G."/>
            <person name="Meng A."/>
            <person name="Brown T."/>
            <person name="Cohen L."/>
        </authorList>
    </citation>
    <scope>NUCLEOTIDE SEQUENCE</scope>
    <source>
        <strain evidence="2">CCMP645</strain>
    </source>
</reference>
<evidence type="ECO:0000313" key="1">
    <source>
        <dbReference type="EMBL" id="CAE0778114.1"/>
    </source>
</evidence>
<protein>
    <submittedName>
        <fullName evidence="2">Uncharacterized protein</fullName>
    </submittedName>
</protein>
<name>A0A6T0B6Q4_CHRCT</name>
<dbReference type="EMBL" id="HBIZ01048066">
    <property type="protein sequence ID" value="CAE0778120.1"/>
    <property type="molecule type" value="Transcribed_RNA"/>
</dbReference>
<organism evidence="2">
    <name type="scientific">Chrysotila carterae</name>
    <name type="common">Marine alga</name>
    <name type="synonym">Syracosphaera carterae</name>
    <dbReference type="NCBI Taxonomy" id="13221"/>
    <lineage>
        <taxon>Eukaryota</taxon>
        <taxon>Haptista</taxon>
        <taxon>Haptophyta</taxon>
        <taxon>Prymnesiophyceae</taxon>
        <taxon>Isochrysidales</taxon>
        <taxon>Isochrysidaceae</taxon>
        <taxon>Chrysotila</taxon>
    </lineage>
</organism>